<gene>
    <name evidence="3" type="ORF">SNE40_008408</name>
</gene>
<keyword evidence="4" id="KW-1185">Reference proteome</keyword>
<dbReference type="AlphaFoldDB" id="A0AAN8PWJ2"/>
<feature type="coiled-coil region" evidence="1">
    <location>
        <begin position="211"/>
        <end position="238"/>
    </location>
</feature>
<dbReference type="GO" id="GO:0051493">
    <property type="term" value="P:regulation of cytoskeleton organization"/>
    <property type="evidence" value="ECO:0007669"/>
    <property type="project" value="TreeGrafter"/>
</dbReference>
<proteinExistence type="predicted"/>
<dbReference type="PROSITE" id="PS50021">
    <property type="entry name" value="CH"/>
    <property type="match status" value="1"/>
</dbReference>
<reference evidence="3 4" key="1">
    <citation type="submission" date="2024-01" db="EMBL/GenBank/DDBJ databases">
        <title>The genome of the rayed Mediterranean limpet Patella caerulea (Linnaeus, 1758).</title>
        <authorList>
            <person name="Anh-Thu Weber A."/>
            <person name="Halstead-Nussloch G."/>
        </authorList>
    </citation>
    <scope>NUCLEOTIDE SEQUENCE [LARGE SCALE GENOMIC DNA]</scope>
    <source>
        <strain evidence="3">AATW-2023a</strain>
        <tissue evidence="3">Whole specimen</tissue>
    </source>
</reference>
<dbReference type="Gene3D" id="1.10.418.10">
    <property type="entry name" value="Calponin-like domain"/>
    <property type="match status" value="1"/>
</dbReference>
<sequence length="265" mass="30148">MDSIRGQGGGSPPKNVEDMDEFQDNELEELYSWIDGIPLTRPKRNVARDFSDGVLVAEVVKHSIPKFVELHNYAPANSTQQKIQNWSLLNRKVFSKLNFQLSEDVIRSVSLCKAGVIEKVLLMLRVKISKALWALQQPKHEHMAPPIMNDKPEADQNIAGTGNLTPLRQGLSTTNHGQPVKGSSTVNNVQYKGSQQRMPFNSNEMIPRILLEEKEQENLAKEETIQILQAKIKRLEHLVHLKDVRIDDLQNRMEQLRPTGNGHRR</sequence>
<dbReference type="InterPro" id="IPR001715">
    <property type="entry name" value="CH_dom"/>
</dbReference>
<name>A0AAN8PWJ2_PATCE</name>
<dbReference type="GO" id="GO:0005930">
    <property type="term" value="C:axoneme"/>
    <property type="evidence" value="ECO:0007669"/>
    <property type="project" value="TreeGrafter"/>
</dbReference>
<evidence type="ECO:0000256" key="1">
    <source>
        <dbReference type="SAM" id="Coils"/>
    </source>
</evidence>
<dbReference type="PANTHER" id="PTHR12509:SF9">
    <property type="entry name" value="SPERM FLAGELLAR PROTEIN 1 ISOFORM X1"/>
    <property type="match status" value="1"/>
</dbReference>
<evidence type="ECO:0000313" key="3">
    <source>
        <dbReference type="EMBL" id="KAK6186358.1"/>
    </source>
</evidence>
<dbReference type="SUPFAM" id="SSF47576">
    <property type="entry name" value="Calponin-homology domain, CH-domain"/>
    <property type="match status" value="1"/>
</dbReference>
<feature type="domain" description="Calponin-homology (CH)" evidence="2">
    <location>
        <begin position="24"/>
        <end position="133"/>
    </location>
</feature>
<dbReference type="Pfam" id="PF06294">
    <property type="entry name" value="CH_2"/>
    <property type="match status" value="1"/>
</dbReference>
<dbReference type="InterPro" id="IPR052111">
    <property type="entry name" value="Spermatogenesis_Ciliary_MAP"/>
</dbReference>
<dbReference type="FunFam" id="1.10.418.10:FF:000059">
    <property type="entry name" value="RIKEN cDNA 6430531B16 gene"/>
    <property type="match status" value="1"/>
</dbReference>
<accession>A0AAN8PWJ2</accession>
<keyword evidence="1" id="KW-0175">Coiled coil</keyword>
<dbReference type="EMBL" id="JAZGQO010000006">
    <property type="protein sequence ID" value="KAK6186358.1"/>
    <property type="molecule type" value="Genomic_DNA"/>
</dbReference>
<protein>
    <recommendedName>
        <fullName evidence="2">Calponin-homology (CH) domain-containing protein</fullName>
    </recommendedName>
</protein>
<dbReference type="GO" id="GO:0008017">
    <property type="term" value="F:microtubule binding"/>
    <property type="evidence" value="ECO:0007669"/>
    <property type="project" value="TreeGrafter"/>
</dbReference>
<organism evidence="3 4">
    <name type="scientific">Patella caerulea</name>
    <name type="common">Rayed Mediterranean limpet</name>
    <dbReference type="NCBI Taxonomy" id="87958"/>
    <lineage>
        <taxon>Eukaryota</taxon>
        <taxon>Metazoa</taxon>
        <taxon>Spiralia</taxon>
        <taxon>Lophotrochozoa</taxon>
        <taxon>Mollusca</taxon>
        <taxon>Gastropoda</taxon>
        <taxon>Patellogastropoda</taxon>
        <taxon>Patelloidea</taxon>
        <taxon>Patellidae</taxon>
        <taxon>Patella</taxon>
    </lineage>
</organism>
<dbReference type="Proteomes" id="UP001347796">
    <property type="component" value="Unassembled WGS sequence"/>
</dbReference>
<evidence type="ECO:0000259" key="2">
    <source>
        <dbReference type="PROSITE" id="PS50021"/>
    </source>
</evidence>
<comment type="caution">
    <text evidence="3">The sequence shown here is derived from an EMBL/GenBank/DDBJ whole genome shotgun (WGS) entry which is preliminary data.</text>
</comment>
<evidence type="ECO:0000313" key="4">
    <source>
        <dbReference type="Proteomes" id="UP001347796"/>
    </source>
</evidence>
<dbReference type="InterPro" id="IPR010441">
    <property type="entry name" value="CH_2"/>
</dbReference>
<dbReference type="InterPro" id="IPR036872">
    <property type="entry name" value="CH_dom_sf"/>
</dbReference>
<dbReference type="PANTHER" id="PTHR12509">
    <property type="entry name" value="SPERMATOGENESIS-ASSOCIATED 4-RELATED"/>
    <property type="match status" value="1"/>
</dbReference>